<name>B1ZYI9_OPITP</name>
<dbReference type="STRING" id="452637.Oter_3812"/>
<dbReference type="PRINTS" id="PR00080">
    <property type="entry name" value="SDRFAMILY"/>
</dbReference>
<dbReference type="OrthoDB" id="9781121at2"/>
<dbReference type="eggNOG" id="COG1028">
    <property type="taxonomic scope" value="Bacteria"/>
</dbReference>
<dbReference type="GO" id="GO:0016491">
    <property type="term" value="F:oxidoreductase activity"/>
    <property type="evidence" value="ECO:0007669"/>
    <property type="project" value="UniProtKB-KW"/>
</dbReference>
<reference evidence="4 5" key="1">
    <citation type="journal article" date="2011" name="J. Bacteriol.">
        <title>Genome sequence of the verrucomicrobium Opitutus terrae PB90-1, an abundant inhabitant of rice paddy soil ecosystems.</title>
        <authorList>
            <person name="van Passel M.W."/>
            <person name="Kant R."/>
            <person name="Palva A."/>
            <person name="Copeland A."/>
            <person name="Lucas S."/>
            <person name="Lapidus A."/>
            <person name="Glavina del Rio T."/>
            <person name="Pitluck S."/>
            <person name="Goltsman E."/>
            <person name="Clum A."/>
            <person name="Sun H."/>
            <person name="Schmutz J."/>
            <person name="Larimer F.W."/>
            <person name="Land M.L."/>
            <person name="Hauser L."/>
            <person name="Kyrpides N."/>
            <person name="Mikhailova N."/>
            <person name="Richardson P.P."/>
            <person name="Janssen P.H."/>
            <person name="de Vos W.M."/>
            <person name="Smidt H."/>
        </authorList>
    </citation>
    <scope>NUCLEOTIDE SEQUENCE [LARGE SCALE GENOMIC DNA]</scope>
    <source>
        <strain evidence="5">DSM 11246 / JCM 15787 / PB90-1</strain>
    </source>
</reference>
<comment type="similarity">
    <text evidence="1">Belongs to the short-chain dehydrogenases/reductases (SDR) family.</text>
</comment>
<dbReference type="FunFam" id="3.40.50.720:FF:000084">
    <property type="entry name" value="Short-chain dehydrogenase reductase"/>
    <property type="match status" value="1"/>
</dbReference>
<dbReference type="Proteomes" id="UP000007013">
    <property type="component" value="Chromosome"/>
</dbReference>
<evidence type="ECO:0000256" key="2">
    <source>
        <dbReference type="ARBA" id="ARBA00023002"/>
    </source>
</evidence>
<evidence type="ECO:0000313" key="5">
    <source>
        <dbReference type="Proteomes" id="UP000007013"/>
    </source>
</evidence>
<evidence type="ECO:0000259" key="3">
    <source>
        <dbReference type="SMART" id="SM00822"/>
    </source>
</evidence>
<dbReference type="PROSITE" id="PS00061">
    <property type="entry name" value="ADH_SHORT"/>
    <property type="match status" value="1"/>
</dbReference>
<dbReference type="InterPro" id="IPR002347">
    <property type="entry name" value="SDR_fam"/>
</dbReference>
<organism evidence="4 5">
    <name type="scientific">Opitutus terrae (strain DSM 11246 / JCM 15787 / PB90-1)</name>
    <dbReference type="NCBI Taxonomy" id="452637"/>
    <lineage>
        <taxon>Bacteria</taxon>
        <taxon>Pseudomonadati</taxon>
        <taxon>Verrucomicrobiota</taxon>
        <taxon>Opitutia</taxon>
        <taxon>Opitutales</taxon>
        <taxon>Opitutaceae</taxon>
        <taxon>Opitutus</taxon>
    </lineage>
</organism>
<dbReference type="RefSeq" id="WP_012376616.1">
    <property type="nucleotide sequence ID" value="NC_010571.1"/>
</dbReference>
<feature type="domain" description="Ketoreductase" evidence="3">
    <location>
        <begin position="12"/>
        <end position="196"/>
    </location>
</feature>
<dbReference type="PANTHER" id="PTHR43639">
    <property type="entry name" value="OXIDOREDUCTASE, SHORT-CHAIN DEHYDROGENASE/REDUCTASE FAMILY (AFU_ORTHOLOGUE AFUA_5G02870)"/>
    <property type="match status" value="1"/>
</dbReference>
<dbReference type="EMBL" id="CP001032">
    <property type="protein sequence ID" value="ACB77087.1"/>
    <property type="molecule type" value="Genomic_DNA"/>
</dbReference>
<keyword evidence="5" id="KW-1185">Reference proteome</keyword>
<evidence type="ECO:0000313" key="4">
    <source>
        <dbReference type="EMBL" id="ACB77087.1"/>
    </source>
</evidence>
<dbReference type="SUPFAM" id="SSF51735">
    <property type="entry name" value="NAD(P)-binding Rossmann-fold domains"/>
    <property type="match status" value="1"/>
</dbReference>
<dbReference type="SMART" id="SM00822">
    <property type="entry name" value="PKS_KR"/>
    <property type="match status" value="1"/>
</dbReference>
<evidence type="ECO:0000256" key="1">
    <source>
        <dbReference type="ARBA" id="ARBA00006484"/>
    </source>
</evidence>
<keyword evidence="2" id="KW-0560">Oxidoreductase</keyword>
<dbReference type="Gene3D" id="3.40.50.720">
    <property type="entry name" value="NAD(P)-binding Rossmann-like Domain"/>
    <property type="match status" value="1"/>
</dbReference>
<dbReference type="KEGG" id="ote:Oter_3812"/>
<dbReference type="HOGENOM" id="CLU_010194_1_3_0"/>
<dbReference type="Pfam" id="PF13561">
    <property type="entry name" value="adh_short_C2"/>
    <property type="match status" value="1"/>
</dbReference>
<dbReference type="NCBIfam" id="NF005559">
    <property type="entry name" value="PRK07231.1"/>
    <property type="match status" value="1"/>
</dbReference>
<protein>
    <submittedName>
        <fullName evidence="4">Short-chain dehydrogenase/reductase SDR</fullName>
    </submittedName>
</protein>
<sequence>MSTHTKPKLFGKVALVTGASKGIGASIALHLGEAGAAVVVNYTSSREGAERVAGQITQHGGRAVAVQADVSKRADIDRLFAETIAAFGRLDILVNNAGVYDFAPLGQITEAHFHRHFDVNVLGLLLATQKAVDHFDEHGGVIINVGSIVSTFALANGSGYSATKAAVDAITRSLAKELGARRIRVNSLNPGAVDTEGSRAGGIIGSDFEKQIIQDTPLGRTGQPDDIGRVAVFLASGDSGWITGETIAVAGGHPH</sequence>
<dbReference type="PANTHER" id="PTHR43639:SF1">
    <property type="entry name" value="SHORT-CHAIN DEHYDROGENASE_REDUCTASE FAMILY PROTEIN"/>
    <property type="match status" value="1"/>
</dbReference>
<dbReference type="PRINTS" id="PR00081">
    <property type="entry name" value="GDHRDH"/>
</dbReference>
<proteinExistence type="inferred from homology"/>
<accession>B1ZYI9</accession>
<dbReference type="AlphaFoldDB" id="B1ZYI9"/>
<gene>
    <name evidence="4" type="ordered locus">Oter_3812</name>
</gene>
<dbReference type="InterPro" id="IPR020904">
    <property type="entry name" value="Sc_DH/Rdtase_CS"/>
</dbReference>
<dbReference type="InterPro" id="IPR057326">
    <property type="entry name" value="KR_dom"/>
</dbReference>
<dbReference type="InterPro" id="IPR036291">
    <property type="entry name" value="NAD(P)-bd_dom_sf"/>
</dbReference>